<feature type="transmembrane region" description="Helical" evidence="7">
    <location>
        <begin position="311"/>
        <end position="331"/>
    </location>
</feature>
<dbReference type="PRINTS" id="PR01437">
    <property type="entry name" value="NUOXDRDTASE4"/>
</dbReference>
<feature type="transmembrane region" description="Helical" evidence="7">
    <location>
        <begin position="253"/>
        <end position="277"/>
    </location>
</feature>
<dbReference type="PANTHER" id="PTHR43507">
    <property type="entry name" value="NADH-UBIQUINONE OXIDOREDUCTASE CHAIN 4"/>
    <property type="match status" value="1"/>
</dbReference>
<dbReference type="GO" id="GO:0012505">
    <property type="term" value="C:endomembrane system"/>
    <property type="evidence" value="ECO:0007669"/>
    <property type="project" value="UniProtKB-SubCell"/>
</dbReference>
<name>A0A1M6SZF8_9BACT</name>
<feature type="transmembrane region" description="Helical" evidence="7">
    <location>
        <begin position="147"/>
        <end position="166"/>
    </location>
</feature>
<feature type="transmembrane region" description="Helical" evidence="7">
    <location>
        <begin position="93"/>
        <end position="111"/>
    </location>
</feature>
<feature type="transmembrane region" description="Helical" evidence="7">
    <location>
        <begin position="178"/>
        <end position="200"/>
    </location>
</feature>
<feature type="transmembrane region" description="Helical" evidence="7">
    <location>
        <begin position="220"/>
        <end position="241"/>
    </location>
</feature>
<dbReference type="InterPro" id="IPR010227">
    <property type="entry name" value="NADH_Q_OxRdtase_chainM/4"/>
</dbReference>
<dbReference type="GO" id="GO:0008137">
    <property type="term" value="F:NADH dehydrogenase (ubiquinone) activity"/>
    <property type="evidence" value="ECO:0007669"/>
    <property type="project" value="InterPro"/>
</dbReference>
<dbReference type="GO" id="GO:0048039">
    <property type="term" value="F:ubiquinone binding"/>
    <property type="evidence" value="ECO:0007669"/>
    <property type="project" value="TreeGrafter"/>
</dbReference>
<dbReference type="RefSeq" id="WP_073303317.1">
    <property type="nucleotide sequence ID" value="NZ_FRAW01000008.1"/>
</dbReference>
<accession>A0A1M6SZF8</accession>
<evidence type="ECO:0000313" key="9">
    <source>
        <dbReference type="EMBL" id="SHK50104.1"/>
    </source>
</evidence>
<organism evidence="9 10">
    <name type="scientific">Fibrobacter intestinalis</name>
    <dbReference type="NCBI Taxonomy" id="28122"/>
    <lineage>
        <taxon>Bacteria</taxon>
        <taxon>Pseudomonadati</taxon>
        <taxon>Fibrobacterota</taxon>
        <taxon>Fibrobacteria</taxon>
        <taxon>Fibrobacterales</taxon>
        <taxon>Fibrobacteraceae</taxon>
        <taxon>Fibrobacter</taxon>
    </lineage>
</organism>
<keyword evidence="4 7" id="KW-1133">Transmembrane helix</keyword>
<evidence type="ECO:0000313" key="10">
    <source>
        <dbReference type="Proteomes" id="UP000184275"/>
    </source>
</evidence>
<feature type="transmembrane region" description="Helical" evidence="7">
    <location>
        <begin position="467"/>
        <end position="486"/>
    </location>
</feature>
<comment type="subcellular location">
    <subcellularLocation>
        <location evidence="1">Endomembrane system</location>
        <topology evidence="1">Multi-pass membrane protein</topology>
    </subcellularLocation>
    <subcellularLocation>
        <location evidence="6">Membrane</location>
        <topology evidence="6">Multi-pass membrane protein</topology>
    </subcellularLocation>
</comment>
<feature type="transmembrane region" description="Helical" evidence="7">
    <location>
        <begin position="37"/>
        <end position="55"/>
    </location>
</feature>
<dbReference type="Pfam" id="PF00361">
    <property type="entry name" value="Proton_antipo_M"/>
    <property type="match status" value="1"/>
</dbReference>
<feature type="transmembrane region" description="Helical" evidence="7">
    <location>
        <begin position="419"/>
        <end position="439"/>
    </location>
</feature>
<feature type="transmembrane region" description="Helical" evidence="7">
    <location>
        <begin position="123"/>
        <end position="141"/>
    </location>
</feature>
<protein>
    <submittedName>
        <fullName evidence="9">NADH-quinone oxidoreductase subunit M</fullName>
    </submittedName>
</protein>
<dbReference type="GO" id="GO:0015990">
    <property type="term" value="P:electron transport coupled proton transport"/>
    <property type="evidence" value="ECO:0007669"/>
    <property type="project" value="TreeGrafter"/>
</dbReference>
<dbReference type="GO" id="GO:0042773">
    <property type="term" value="P:ATP synthesis coupled electron transport"/>
    <property type="evidence" value="ECO:0007669"/>
    <property type="project" value="InterPro"/>
</dbReference>
<feature type="transmembrane region" description="Helical" evidence="7">
    <location>
        <begin position="6"/>
        <end position="25"/>
    </location>
</feature>
<keyword evidence="3 6" id="KW-0812">Transmembrane</keyword>
<feature type="transmembrane region" description="Helical" evidence="7">
    <location>
        <begin position="374"/>
        <end position="399"/>
    </location>
</feature>
<dbReference type="AlphaFoldDB" id="A0A1M6SZF8"/>
<comment type="similarity">
    <text evidence="2">Belongs to the complex I subunit 4 family.</text>
</comment>
<evidence type="ECO:0000256" key="5">
    <source>
        <dbReference type="ARBA" id="ARBA00023136"/>
    </source>
</evidence>
<dbReference type="EMBL" id="FRAW01000008">
    <property type="protein sequence ID" value="SHK50104.1"/>
    <property type="molecule type" value="Genomic_DNA"/>
</dbReference>
<proteinExistence type="inferred from homology"/>
<dbReference type="PANTHER" id="PTHR43507:SF4">
    <property type="entry name" value="PROTON-TRANSLOCATING NADH-QUINONE OXIDOREDUCTASE, CHAIN M"/>
    <property type="match status" value="1"/>
</dbReference>
<reference evidence="10" key="1">
    <citation type="submission" date="2016-11" db="EMBL/GenBank/DDBJ databases">
        <authorList>
            <person name="Varghese N."/>
            <person name="Submissions S."/>
        </authorList>
    </citation>
    <scope>NUCLEOTIDE SEQUENCE [LARGE SCALE GENOMIC DNA]</scope>
    <source>
        <strain evidence="10">UWOS</strain>
    </source>
</reference>
<evidence type="ECO:0000256" key="3">
    <source>
        <dbReference type="ARBA" id="ARBA00022692"/>
    </source>
</evidence>
<evidence type="ECO:0000256" key="2">
    <source>
        <dbReference type="ARBA" id="ARBA00009025"/>
    </source>
</evidence>
<dbReference type="GO" id="GO:0016020">
    <property type="term" value="C:membrane"/>
    <property type="evidence" value="ECO:0007669"/>
    <property type="project" value="UniProtKB-SubCell"/>
</dbReference>
<feature type="domain" description="NADH:quinone oxidoreductase/Mrp antiporter transmembrane" evidence="8">
    <location>
        <begin position="141"/>
        <end position="425"/>
    </location>
</feature>
<dbReference type="InterPro" id="IPR003918">
    <property type="entry name" value="NADH_UbQ_OxRdtase"/>
</dbReference>
<evidence type="ECO:0000256" key="7">
    <source>
        <dbReference type="SAM" id="Phobius"/>
    </source>
</evidence>
<feature type="transmembrane region" description="Helical" evidence="7">
    <location>
        <begin position="343"/>
        <end position="362"/>
    </location>
</feature>
<keyword evidence="10" id="KW-1185">Reference proteome</keyword>
<keyword evidence="5 7" id="KW-0472">Membrane</keyword>
<evidence type="ECO:0000259" key="8">
    <source>
        <dbReference type="Pfam" id="PF00361"/>
    </source>
</evidence>
<feature type="transmembrane region" description="Helical" evidence="7">
    <location>
        <begin position="283"/>
        <end position="304"/>
    </location>
</feature>
<sequence>MISTVLFNSIWILPLVAVLVCAPISRKHTALIKRIHLLFAGISLAIASWLVFHTYSLTMPLGIPEGNKPFLQFLTDFEWLPAIHAHYTMATDALGILLVFLTAVIVFTGMLASWKVDKQQKEFFALMQLLGTAVYGVFMSFDLVLFFVFYEMEALCMYLMIAGWGTGNKDYGGKKLTLTLALGSAMVLSTLFGIFIESGATTWNIVELADVKLPMNFQMWAFPMLFMGFAVSGSLFPFHFWSPDGHASAPTAVSMLAAGVMMKMGPFACLRVAIYLMPEAARIYLPYIAVLVIFNVAVACFIAMRHKDLKYITAYSSISHLGLIFLGLVAATPLAFRGAALQMLSHGFLTGLFFASIGMIYGRTHTRNIDEMGGLMRIMPFLGVAFTIAGFAGLGLPGLSGFVAETSIFIGSFQSPVPHIRVITILGILSITATAVYILQTANRMLSGPVRFEQFKKLPDADWTEKVALIIITLCLLGIGLFPGWISEFLDTAIAPIYANLMR</sequence>
<evidence type="ECO:0000256" key="1">
    <source>
        <dbReference type="ARBA" id="ARBA00004127"/>
    </source>
</evidence>
<gene>
    <name evidence="9" type="ORF">SAMN05720469_10814</name>
</gene>
<evidence type="ECO:0000256" key="6">
    <source>
        <dbReference type="RuleBase" id="RU000320"/>
    </source>
</evidence>
<dbReference type="InterPro" id="IPR001750">
    <property type="entry name" value="ND/Mrp_TM"/>
</dbReference>
<evidence type="ECO:0000256" key="4">
    <source>
        <dbReference type="ARBA" id="ARBA00022989"/>
    </source>
</evidence>
<dbReference type="Proteomes" id="UP000184275">
    <property type="component" value="Unassembled WGS sequence"/>
</dbReference>
<dbReference type="NCBIfam" id="TIGR01972">
    <property type="entry name" value="NDH_I_M"/>
    <property type="match status" value="1"/>
</dbReference>
<dbReference type="GO" id="GO:0003954">
    <property type="term" value="F:NADH dehydrogenase activity"/>
    <property type="evidence" value="ECO:0007669"/>
    <property type="project" value="TreeGrafter"/>
</dbReference>